<dbReference type="Gene3D" id="3.40.190.10">
    <property type="entry name" value="Periplasmic binding protein-like II"/>
    <property type="match status" value="2"/>
</dbReference>
<dbReference type="RefSeq" id="WP_011982834.1">
    <property type="nucleotide sequence ID" value="NC_009669.1"/>
</dbReference>
<accession>A6X7R1</accession>
<evidence type="ECO:0000256" key="9">
    <source>
        <dbReference type="ARBA" id="ARBA00023004"/>
    </source>
</evidence>
<organism evidence="13 14">
    <name type="scientific">Brucella anthropi (strain ATCC 49188 / DSM 6882 / CCUG 24695 / JCM 21032 / LMG 3331 / NBRC 15819 / NCTC 12168 / Alc 37)</name>
    <name type="common">Ochrobactrum anthropi</name>
    <dbReference type="NCBI Taxonomy" id="439375"/>
    <lineage>
        <taxon>Bacteria</taxon>
        <taxon>Pseudomonadati</taxon>
        <taxon>Pseudomonadota</taxon>
        <taxon>Alphaproteobacteria</taxon>
        <taxon>Hyphomicrobiales</taxon>
        <taxon>Brucellaceae</taxon>
        <taxon>Brucella/Ochrobactrum group</taxon>
        <taxon>Brucella</taxon>
    </lineage>
</organism>
<dbReference type="SUPFAM" id="SSF53850">
    <property type="entry name" value="Periplasmic binding protein-like II"/>
    <property type="match status" value="1"/>
</dbReference>
<evidence type="ECO:0000256" key="6">
    <source>
        <dbReference type="ARBA" id="ARBA00022723"/>
    </source>
</evidence>
<reference evidence="13 14" key="1">
    <citation type="journal article" date="2011" name="J. Bacteriol.">
        <title>Genome of Ochrobactrum anthropi ATCC 49188 T, a versatile opportunistic pathogen and symbiont of several eukaryotic hosts.</title>
        <authorList>
            <person name="Chain P.S."/>
            <person name="Lang D.M."/>
            <person name="Comerci D.J."/>
            <person name="Malfatti S.A."/>
            <person name="Vergez L.M."/>
            <person name="Shin M."/>
            <person name="Ugalde R.A."/>
            <person name="Garcia E."/>
            <person name="Tolmasky M.E."/>
        </authorList>
    </citation>
    <scope>NUCLEOTIDE SEQUENCE [LARGE SCALE GENOMIC DNA]</scope>
    <source>
        <strain evidence="14">ATCC 49188 / DSM 6882 / CCUG 24695 / JCM 21032 / LMG 3331 / NBRC 15819 / NCTC 12168 / Alc 37</strain>
    </source>
</reference>
<sequence length="335" mass="35544">MKLGGNPLKISRRAFLGGSIGMVAAPAIGRAQGLQPLSARMDFAPWGVQAAMHLCQVKGWFKDVGLEVYVQDGRGSGNTLQLVNAGQVDVGQVQLGLVPQARVKSALVKGIAGFGRATDLAAVVDRDSDYKTVADFKGKSIVCFAASPWAPFIDFWLAQGGLDRSTVELLLVDPAALWSTYTTRRADAILSTGPSIIPPAEAVRPSRGILASDAGVNFPSYGLIASDATISKRGDALKALVASQQKAWAYLRDGNAAEGAEAMIQQRPNAKLIKDVLVRQIEMTIETFNTEATKGKPIGWQAEEDWKAALGTMEKASAIPSGLALSDIFTNEFIG</sequence>
<comment type="function">
    <text evidence="1">Responsible for the formation of the pyrimidine heterocycle in the thiamine biosynthesis pathway. Catalyzes the formation of hydroxymethylpyrimidine phosphate (HMP-P) from histidine and pyridoxal phosphate (PLP). The protein uses PLP and the active site histidine to form HMP-P, generating an inactive enzyme. The enzyme can only undergo a single turnover, which suggests it is a suicide enzyme.</text>
</comment>
<evidence type="ECO:0000259" key="12">
    <source>
        <dbReference type="Pfam" id="PF09084"/>
    </source>
</evidence>
<comment type="catalytic activity">
    <reaction evidence="11">
        <text>N(6)-(pyridoxal phosphate)-L-lysyl-[4-amino-5-hydroxymethyl-2-methylpyrimidine phosphate synthase] + L-histidyl-[4-amino-5-hydroxymethyl-2-methylpyrimidine phosphate synthase] + 2 Fe(3+) + 4 H2O = L-lysyl-[4-amino-5-hydroxymethyl-2-methylpyrimidine phosphate synthase] + (2S)-2-amino-5-hydroxy-4-oxopentanoyl-[4-amino-5-hydroxymethyl-2-methylpyrimidine phosphate synthase] + 4-amino-2-methyl-5-(phosphooxymethyl)pyrimidine + 3-oxopropanoate + 2 Fe(2+) + 2 H(+)</text>
        <dbReference type="Rhea" id="RHEA:65756"/>
        <dbReference type="Rhea" id="RHEA-COMP:16892"/>
        <dbReference type="Rhea" id="RHEA-COMP:16893"/>
        <dbReference type="Rhea" id="RHEA-COMP:16894"/>
        <dbReference type="Rhea" id="RHEA-COMP:16895"/>
        <dbReference type="ChEBI" id="CHEBI:15377"/>
        <dbReference type="ChEBI" id="CHEBI:15378"/>
        <dbReference type="ChEBI" id="CHEBI:29033"/>
        <dbReference type="ChEBI" id="CHEBI:29034"/>
        <dbReference type="ChEBI" id="CHEBI:29969"/>
        <dbReference type="ChEBI" id="CHEBI:29979"/>
        <dbReference type="ChEBI" id="CHEBI:33190"/>
        <dbReference type="ChEBI" id="CHEBI:58354"/>
        <dbReference type="ChEBI" id="CHEBI:143915"/>
        <dbReference type="ChEBI" id="CHEBI:157692"/>
    </reaction>
    <physiologicalReaction direction="left-to-right" evidence="11">
        <dbReference type="Rhea" id="RHEA:65757"/>
    </physiologicalReaction>
</comment>
<evidence type="ECO:0000256" key="2">
    <source>
        <dbReference type="ARBA" id="ARBA00004948"/>
    </source>
</evidence>
<dbReference type="GO" id="GO:0009228">
    <property type="term" value="P:thiamine biosynthetic process"/>
    <property type="evidence" value="ECO:0007669"/>
    <property type="project" value="UniProtKB-KW"/>
</dbReference>
<comment type="subunit">
    <text evidence="4">Homodimer.</text>
</comment>
<dbReference type="InterPro" id="IPR006311">
    <property type="entry name" value="TAT_signal"/>
</dbReference>
<evidence type="ECO:0000256" key="3">
    <source>
        <dbReference type="ARBA" id="ARBA00009406"/>
    </source>
</evidence>
<dbReference type="EMBL" id="CP000760">
    <property type="protein sequence ID" value="ABS17265.1"/>
    <property type="molecule type" value="Genomic_DNA"/>
</dbReference>
<dbReference type="KEGG" id="oan:Oant_4578"/>
<dbReference type="PROSITE" id="PS51318">
    <property type="entry name" value="TAT"/>
    <property type="match status" value="1"/>
</dbReference>
<dbReference type="PATRIC" id="fig|439375.7.peg.4748"/>
<dbReference type="InterPro" id="IPR027939">
    <property type="entry name" value="NMT1/THI5"/>
</dbReference>
<comment type="pathway">
    <text evidence="2">Cofactor biosynthesis; thiamine diphosphate biosynthesis.</text>
</comment>
<keyword evidence="7" id="KW-0663">Pyridoxal phosphate</keyword>
<evidence type="ECO:0000313" key="14">
    <source>
        <dbReference type="Proteomes" id="UP000002301"/>
    </source>
</evidence>
<comment type="similarity">
    <text evidence="3">Belongs to the NMT1/THI5 family.</text>
</comment>
<keyword evidence="5" id="KW-0808">Transferase</keyword>
<dbReference type="PANTHER" id="PTHR31528:SF1">
    <property type="entry name" value="4-AMINO-5-HYDROXYMETHYL-2-METHYLPYRIMIDINE PHOSPHATE SYNTHASE THI11-RELATED"/>
    <property type="match status" value="1"/>
</dbReference>
<geneLocation type="plasmid" evidence="13 14">
    <name>pOANT01</name>
</geneLocation>
<keyword evidence="13" id="KW-0614">Plasmid</keyword>
<name>A6X7R1_BRUA4</name>
<dbReference type="Pfam" id="PF09084">
    <property type="entry name" value="NMT1"/>
    <property type="match status" value="1"/>
</dbReference>
<proteinExistence type="inferred from homology"/>
<evidence type="ECO:0000256" key="1">
    <source>
        <dbReference type="ARBA" id="ARBA00003469"/>
    </source>
</evidence>
<evidence type="ECO:0000256" key="7">
    <source>
        <dbReference type="ARBA" id="ARBA00022898"/>
    </source>
</evidence>
<evidence type="ECO:0000256" key="8">
    <source>
        <dbReference type="ARBA" id="ARBA00022977"/>
    </source>
</evidence>
<keyword evidence="14" id="KW-1185">Reference proteome</keyword>
<feature type="domain" description="SsuA/THI5-like" evidence="12">
    <location>
        <begin position="54"/>
        <end position="251"/>
    </location>
</feature>
<dbReference type="InterPro" id="IPR015168">
    <property type="entry name" value="SsuA/THI5"/>
</dbReference>
<dbReference type="Proteomes" id="UP000002301">
    <property type="component" value="Plasmid pOANT01"/>
</dbReference>
<dbReference type="GO" id="GO:0046872">
    <property type="term" value="F:metal ion binding"/>
    <property type="evidence" value="ECO:0007669"/>
    <property type="project" value="UniProtKB-KW"/>
</dbReference>
<dbReference type="HOGENOM" id="CLU_028871_1_1_5"/>
<keyword evidence="9" id="KW-0408">Iron</keyword>
<dbReference type="PANTHER" id="PTHR31528">
    <property type="entry name" value="4-AMINO-5-HYDROXYMETHYL-2-METHYLPYRIMIDINE PHOSPHATE SYNTHASE THI11-RELATED"/>
    <property type="match status" value="1"/>
</dbReference>
<keyword evidence="6" id="KW-0479">Metal-binding</keyword>
<evidence type="ECO:0000256" key="5">
    <source>
        <dbReference type="ARBA" id="ARBA00022679"/>
    </source>
</evidence>
<dbReference type="GO" id="GO:0016740">
    <property type="term" value="F:transferase activity"/>
    <property type="evidence" value="ECO:0007669"/>
    <property type="project" value="UniProtKB-KW"/>
</dbReference>
<evidence type="ECO:0000256" key="10">
    <source>
        <dbReference type="ARBA" id="ARBA00033171"/>
    </source>
</evidence>
<keyword evidence="8" id="KW-0784">Thiamine biosynthesis</keyword>
<dbReference type="AlphaFoldDB" id="A6X7R1"/>
<evidence type="ECO:0000313" key="13">
    <source>
        <dbReference type="EMBL" id="ABS17265.1"/>
    </source>
</evidence>
<evidence type="ECO:0000256" key="4">
    <source>
        <dbReference type="ARBA" id="ARBA00011738"/>
    </source>
</evidence>
<gene>
    <name evidence="13" type="ordered locus">Oant_4578</name>
</gene>
<protein>
    <recommendedName>
        <fullName evidence="10">Thiamine pyrimidine synthase</fullName>
    </recommendedName>
</protein>
<evidence type="ECO:0000256" key="11">
    <source>
        <dbReference type="ARBA" id="ARBA00048179"/>
    </source>
</evidence>